<sequence length="69" mass="8020">MLSVRLNKNTQAKLTKLAEVTKCPKSFFVKEALNNCLDYMLDYHQAQQRSQDKNRNLISIDELEKSFGL</sequence>
<dbReference type="GO" id="GO:0006355">
    <property type="term" value="P:regulation of DNA-templated transcription"/>
    <property type="evidence" value="ECO:0007669"/>
    <property type="project" value="InterPro"/>
</dbReference>
<dbReference type="SUPFAM" id="SSF47598">
    <property type="entry name" value="Ribbon-helix-helix"/>
    <property type="match status" value="1"/>
</dbReference>
<organism evidence="1">
    <name type="scientific">Calyptogena fausta symbiont</name>
    <dbReference type="NCBI Taxonomy" id="596094"/>
    <lineage>
        <taxon>Bacteria</taxon>
    </lineage>
</organism>
<dbReference type="InterPro" id="IPR046257">
    <property type="entry name" value="DUF6290"/>
</dbReference>
<dbReference type="Pfam" id="PF19807">
    <property type="entry name" value="DUF6290"/>
    <property type="match status" value="1"/>
</dbReference>
<evidence type="ECO:0000313" key="1">
    <source>
        <dbReference type="EMBL" id="BAW82219.1"/>
    </source>
</evidence>
<reference evidence="1" key="1">
    <citation type="journal article" date="2017" name="PLoS ONE">
        <title>Loss of genes related to Nucleotide Excision Repair (NER) and implications for reductive genome evolution in symbionts of deep-sea vesicomyid clams.</title>
        <authorList>
            <person name="Shimamura S."/>
            <person name="Kaneko T."/>
            <person name="Ozawa G."/>
            <person name="Nishino-Matsumoto M."/>
            <person name="Koshiishi T."/>
            <person name="Takaki Y."/>
            <person name="Kato C."/>
            <person name="Takai K."/>
            <person name="Yoshida T."/>
            <person name="Fujikura K."/>
            <person name="Barry J.P."/>
            <person name="Maruyama T."/>
        </authorList>
    </citation>
    <scope>NUCLEOTIDE SEQUENCE</scope>
</reference>
<dbReference type="EMBL" id="AB911399">
    <property type="protein sequence ID" value="BAW82219.1"/>
    <property type="molecule type" value="Genomic_DNA"/>
</dbReference>
<dbReference type="InterPro" id="IPR010985">
    <property type="entry name" value="Ribbon_hlx_hlx"/>
</dbReference>
<protein>
    <submittedName>
        <fullName evidence="1">Transcripitonal regulator, CopG family</fullName>
    </submittedName>
</protein>
<accession>A0A1Q2SS91</accession>
<dbReference type="AlphaFoldDB" id="A0A1Q2SS91"/>
<proteinExistence type="predicted"/>
<name>A0A1Q2SS91_UNCXX</name>